<dbReference type="GO" id="GO:0032259">
    <property type="term" value="P:methylation"/>
    <property type="evidence" value="ECO:0007669"/>
    <property type="project" value="UniProtKB-KW"/>
</dbReference>
<evidence type="ECO:0000256" key="8">
    <source>
        <dbReference type="ARBA" id="ARBA00049202"/>
    </source>
</evidence>
<comment type="catalytic activity">
    <reaction evidence="8">
        <text>4-demethyl-7-[(3S)-3-amino-3-carboxypropyl]wyosine(37) in tRNA(Phe) + S-adenosyl-L-methionine = 7-[(3S)-3-amino-3-carboxypropyl]wyosine(37) in tRNA(Phe) + S-adenosyl-L-homocysteine + H(+)</text>
        <dbReference type="Rhea" id="RHEA:36635"/>
        <dbReference type="Rhea" id="RHEA-COMP:10378"/>
        <dbReference type="Rhea" id="RHEA-COMP:10379"/>
        <dbReference type="ChEBI" id="CHEBI:15378"/>
        <dbReference type="ChEBI" id="CHEBI:57856"/>
        <dbReference type="ChEBI" id="CHEBI:59789"/>
        <dbReference type="ChEBI" id="CHEBI:73543"/>
        <dbReference type="ChEBI" id="CHEBI:73550"/>
        <dbReference type="EC" id="2.1.1.282"/>
    </reaction>
</comment>
<reference evidence="10" key="1">
    <citation type="journal article" date="2012" name="Proc. Natl. Acad. Sci. U.S.A.">
        <title>Antigenic diversity is generated by distinct evolutionary mechanisms in African trypanosome species.</title>
        <authorList>
            <person name="Jackson A.P."/>
            <person name="Berry A."/>
            <person name="Aslett M."/>
            <person name="Allison H.C."/>
            <person name="Burton P."/>
            <person name="Vavrova-Anderson J."/>
            <person name="Brown R."/>
            <person name="Browne H."/>
            <person name="Corton N."/>
            <person name="Hauser H."/>
            <person name="Gamble J."/>
            <person name="Gilderthorp R."/>
            <person name="Marcello L."/>
            <person name="McQuillan J."/>
            <person name="Otto T.D."/>
            <person name="Quail M.A."/>
            <person name="Sanders M.J."/>
            <person name="van Tonder A."/>
            <person name="Ginger M.L."/>
            <person name="Field M.C."/>
            <person name="Barry J.D."/>
            <person name="Hertz-Fowler C."/>
            <person name="Berriman M."/>
        </authorList>
    </citation>
    <scope>NUCLEOTIDE SEQUENCE</scope>
    <source>
        <strain evidence="10">Y486</strain>
    </source>
</reference>
<evidence type="ECO:0000256" key="5">
    <source>
        <dbReference type="ARBA" id="ARBA00022691"/>
    </source>
</evidence>
<dbReference type="InterPro" id="IPR036602">
    <property type="entry name" value="tRNA_yW-synthesising-like_sf"/>
</dbReference>
<evidence type="ECO:0000256" key="7">
    <source>
        <dbReference type="ARBA" id="ARBA00030554"/>
    </source>
</evidence>
<dbReference type="SUPFAM" id="SSF111278">
    <property type="entry name" value="SSo0622-like"/>
    <property type="match status" value="1"/>
</dbReference>
<feature type="non-terminal residue" evidence="10">
    <location>
        <position position="128"/>
    </location>
</feature>
<protein>
    <recommendedName>
        <fullName evidence="2">tRNA(Phe) 7-[(3-amino-3-carboxypropyl)-4-demethylwyosine(37)-N(4)]-methyltransferase</fullName>
        <ecNumber evidence="2">2.1.1.282</ecNumber>
    </recommendedName>
    <alternativeName>
        <fullName evidence="7">tRNA(Phe) 7-((3-amino-3-carboxypropyl)-4-demethylwyosine(37)-N(4))-methyltransferase</fullName>
    </alternativeName>
</protein>
<keyword evidence="5" id="KW-0949">S-adenosyl-L-methionine</keyword>
<dbReference type="InterPro" id="IPR003827">
    <property type="entry name" value="tRNA_yW-synthesising"/>
</dbReference>
<dbReference type="GO" id="GO:0008168">
    <property type="term" value="F:methyltransferase activity"/>
    <property type="evidence" value="ECO:0007669"/>
    <property type="project" value="UniProtKB-KW"/>
</dbReference>
<dbReference type="Gene3D" id="3.30.1960.10">
    <property type="entry name" value="tRNA wybutosine-synthesizing-like"/>
    <property type="match status" value="1"/>
</dbReference>
<keyword evidence="6" id="KW-0819">tRNA processing</keyword>
<evidence type="ECO:0000256" key="4">
    <source>
        <dbReference type="ARBA" id="ARBA00022679"/>
    </source>
</evidence>
<dbReference type="AlphaFoldDB" id="G0U9G6"/>
<organism evidence="10">
    <name type="scientific">Trypanosoma vivax (strain Y486)</name>
    <dbReference type="NCBI Taxonomy" id="1055687"/>
    <lineage>
        <taxon>Eukaryota</taxon>
        <taxon>Discoba</taxon>
        <taxon>Euglenozoa</taxon>
        <taxon>Kinetoplastea</taxon>
        <taxon>Metakinetoplastina</taxon>
        <taxon>Trypanosomatida</taxon>
        <taxon>Trypanosomatidae</taxon>
        <taxon>Trypanosoma</taxon>
        <taxon>Duttonella</taxon>
    </lineage>
</organism>
<keyword evidence="4" id="KW-0808">Transferase</keyword>
<proteinExistence type="inferred from homology"/>
<gene>
    <name evidence="10" type="ORF">TVY486_1117360</name>
</gene>
<name>G0U9G6_TRYVY</name>
<keyword evidence="3" id="KW-0489">Methyltransferase</keyword>
<evidence type="ECO:0000256" key="6">
    <source>
        <dbReference type="ARBA" id="ARBA00022694"/>
    </source>
</evidence>
<evidence type="ECO:0000256" key="2">
    <source>
        <dbReference type="ARBA" id="ARBA00012750"/>
    </source>
</evidence>
<dbReference type="Pfam" id="PF02676">
    <property type="entry name" value="TYW3"/>
    <property type="match status" value="1"/>
</dbReference>
<dbReference type="GO" id="GO:0008033">
    <property type="term" value="P:tRNA processing"/>
    <property type="evidence" value="ECO:0007669"/>
    <property type="project" value="UniProtKB-KW"/>
</dbReference>
<comment type="similarity">
    <text evidence="1">Belongs to the TYW3 family.</text>
</comment>
<sequence>MLLRHSSRNLRAAAGGALGGTSRPLLCSNNVLFAERRRKILEDLRENKNDRSHAGRLDPQVASLVGLINDNFTSFVTTSSCSGRMSLFHKAHLSTSLSLVSEAQRKRGAFGLGPLFQSHEQLPSVDTA</sequence>
<feature type="domain" description="tRNA wybutosine-synthesizing protein" evidence="9">
    <location>
        <begin position="35"/>
        <end position="122"/>
    </location>
</feature>
<evidence type="ECO:0000256" key="3">
    <source>
        <dbReference type="ARBA" id="ARBA00022603"/>
    </source>
</evidence>
<dbReference type="EC" id="2.1.1.282" evidence="2"/>
<evidence type="ECO:0000259" key="9">
    <source>
        <dbReference type="Pfam" id="PF02676"/>
    </source>
</evidence>
<dbReference type="EMBL" id="HE573027">
    <property type="protein sequence ID" value="CCC54252.1"/>
    <property type="molecule type" value="Genomic_DNA"/>
</dbReference>
<dbReference type="PANTHER" id="PTHR48418:SF1">
    <property type="entry name" value="TRNA WYBUTOSINE-SYNTHESIZING PROTEIN 3"/>
    <property type="match status" value="1"/>
</dbReference>
<accession>G0U9G6</accession>
<evidence type="ECO:0000313" key="10">
    <source>
        <dbReference type="EMBL" id="CCC54252.1"/>
    </source>
</evidence>
<evidence type="ECO:0000256" key="1">
    <source>
        <dbReference type="ARBA" id="ARBA00008569"/>
    </source>
</evidence>
<dbReference type="PANTHER" id="PTHR48418">
    <property type="entry name" value="TRNA WYBUTOSINE-SYNTHESIZING PROTEIN 3"/>
    <property type="match status" value="1"/>
</dbReference>